<evidence type="ECO:0000256" key="6">
    <source>
        <dbReference type="SAM" id="Phobius"/>
    </source>
</evidence>
<reference evidence="7 8" key="1">
    <citation type="journal article" date="2013" name="Int. J. Syst. Evol. Microbiol.">
        <title>Kordia antarctica sp. nov., isolated from Antarctic seawater.</title>
        <authorList>
            <person name="Baek K."/>
            <person name="Choi A."/>
            <person name="Kang I."/>
            <person name="Lee K."/>
            <person name="Cho J.C."/>
        </authorList>
    </citation>
    <scope>NUCLEOTIDE SEQUENCE [LARGE SCALE GENOMIC DNA]</scope>
    <source>
        <strain evidence="7 8">IMCC3317</strain>
    </source>
</reference>
<feature type="transmembrane region" description="Helical" evidence="6">
    <location>
        <begin position="12"/>
        <end position="32"/>
    </location>
</feature>
<dbReference type="GO" id="GO:0015297">
    <property type="term" value="F:antiporter activity"/>
    <property type="evidence" value="ECO:0007669"/>
    <property type="project" value="InterPro"/>
</dbReference>
<evidence type="ECO:0000313" key="8">
    <source>
        <dbReference type="Proteomes" id="UP000464657"/>
    </source>
</evidence>
<feature type="transmembrane region" description="Helical" evidence="6">
    <location>
        <begin position="265"/>
        <end position="286"/>
    </location>
</feature>
<dbReference type="AlphaFoldDB" id="A0A7L4ZLG9"/>
<dbReference type="OrthoDB" id="9814608at2"/>
<dbReference type="RefSeq" id="WP_160130044.1">
    <property type="nucleotide sequence ID" value="NZ_CP019288.1"/>
</dbReference>
<keyword evidence="3 6" id="KW-0812">Transmembrane</keyword>
<evidence type="ECO:0008006" key="9">
    <source>
        <dbReference type="Google" id="ProtNLM"/>
    </source>
</evidence>
<evidence type="ECO:0000256" key="5">
    <source>
        <dbReference type="ARBA" id="ARBA00023136"/>
    </source>
</evidence>
<evidence type="ECO:0000256" key="3">
    <source>
        <dbReference type="ARBA" id="ARBA00022692"/>
    </source>
</evidence>
<dbReference type="KEGG" id="kan:IMCC3317_27940"/>
<feature type="transmembrane region" description="Helical" evidence="6">
    <location>
        <begin position="374"/>
        <end position="393"/>
    </location>
</feature>
<keyword evidence="5 6" id="KW-0472">Membrane</keyword>
<comment type="subcellular location">
    <subcellularLocation>
        <location evidence="1">Cell membrane</location>
        <topology evidence="1">Multi-pass membrane protein</topology>
    </subcellularLocation>
</comment>
<feature type="transmembrane region" description="Helical" evidence="6">
    <location>
        <begin position="47"/>
        <end position="67"/>
    </location>
</feature>
<feature type="transmembrane region" description="Helical" evidence="6">
    <location>
        <begin position="151"/>
        <end position="172"/>
    </location>
</feature>
<feature type="transmembrane region" description="Helical" evidence="6">
    <location>
        <begin position="229"/>
        <end position="245"/>
    </location>
</feature>
<proteinExistence type="predicted"/>
<dbReference type="InterPro" id="IPR002528">
    <property type="entry name" value="MATE_fam"/>
</dbReference>
<dbReference type="InterPro" id="IPR050833">
    <property type="entry name" value="Poly_Biosynth_Transport"/>
</dbReference>
<dbReference type="Proteomes" id="UP000464657">
    <property type="component" value="Chromosome"/>
</dbReference>
<evidence type="ECO:0000256" key="4">
    <source>
        <dbReference type="ARBA" id="ARBA00022989"/>
    </source>
</evidence>
<feature type="transmembrane region" description="Helical" evidence="6">
    <location>
        <begin position="119"/>
        <end position="139"/>
    </location>
</feature>
<feature type="transmembrane region" description="Helical" evidence="6">
    <location>
        <begin position="342"/>
        <end position="362"/>
    </location>
</feature>
<keyword evidence="2" id="KW-1003">Cell membrane</keyword>
<feature type="transmembrane region" description="Helical" evidence="6">
    <location>
        <begin position="433"/>
        <end position="450"/>
    </location>
</feature>
<feature type="transmembrane region" description="Helical" evidence="6">
    <location>
        <begin position="79"/>
        <end position="99"/>
    </location>
</feature>
<evidence type="ECO:0000256" key="1">
    <source>
        <dbReference type="ARBA" id="ARBA00004651"/>
    </source>
</evidence>
<evidence type="ECO:0000313" key="7">
    <source>
        <dbReference type="EMBL" id="QHI37415.1"/>
    </source>
</evidence>
<dbReference type="PANTHER" id="PTHR30250">
    <property type="entry name" value="PST FAMILY PREDICTED COLANIC ACID TRANSPORTER"/>
    <property type="match status" value="1"/>
</dbReference>
<name>A0A7L4ZLG9_9FLAO</name>
<dbReference type="EMBL" id="CP019288">
    <property type="protein sequence ID" value="QHI37415.1"/>
    <property type="molecule type" value="Genomic_DNA"/>
</dbReference>
<feature type="transmembrane region" description="Helical" evidence="6">
    <location>
        <begin position="456"/>
        <end position="474"/>
    </location>
</feature>
<dbReference type="GO" id="GO:0042910">
    <property type="term" value="F:xenobiotic transmembrane transporter activity"/>
    <property type="evidence" value="ECO:0007669"/>
    <property type="project" value="InterPro"/>
</dbReference>
<dbReference type="PANTHER" id="PTHR30250:SF11">
    <property type="entry name" value="O-ANTIGEN TRANSPORTER-RELATED"/>
    <property type="match status" value="1"/>
</dbReference>
<accession>A0A7L4ZLG9</accession>
<sequence>MSALKKFFKDTIIYGIAAILPRAINIGLLRLHTDVFGADKYAVNTEYYVYAAYLNALLTYGMETAFFRFFSKEKEKGKIISTSFITLLFTTVIFLILGLTFAPEITKSLGFEKVMYVKILIWTVFLDTIVVIPFAYLRVTNRPIRFAGIKIANILFLAVLNVIFLWAIPTGFLSEELLPDSLNFYIKNEPQVIYIFLANVFASLLTLILLIPNILKIKWQFDKKILKRLLIYGMPIMVGSLAYVTNENIDKLFLGNMISDVEMGKYSGCYKLGVFMTLYIMAFRLGAEPFFFNHAKEKNAKNNYATILKWFTILGAIFMLIVVAYIDLFASLLISKPEYLDALAIVPIILLANLCLGIYNNLSIWYKLTDKTNYGMYISIFGAIITIIINWIMIAKIGFMASAWATLVAYGSMMIISYILGQKHYPVPYNIKQIGIYITLAALLSALAFYDEFRGNYIITTALLLVFLAIVYISERKELKRLLKKGE</sequence>
<feature type="transmembrane region" description="Helical" evidence="6">
    <location>
        <begin position="307"/>
        <end position="330"/>
    </location>
</feature>
<dbReference type="Pfam" id="PF01554">
    <property type="entry name" value="MatE"/>
    <property type="match status" value="1"/>
</dbReference>
<evidence type="ECO:0000256" key="2">
    <source>
        <dbReference type="ARBA" id="ARBA00022475"/>
    </source>
</evidence>
<dbReference type="GO" id="GO:0005886">
    <property type="term" value="C:plasma membrane"/>
    <property type="evidence" value="ECO:0007669"/>
    <property type="project" value="UniProtKB-SubCell"/>
</dbReference>
<organism evidence="7 8">
    <name type="scientific">Kordia antarctica</name>
    <dbReference type="NCBI Taxonomy" id="1218801"/>
    <lineage>
        <taxon>Bacteria</taxon>
        <taxon>Pseudomonadati</taxon>
        <taxon>Bacteroidota</taxon>
        <taxon>Flavobacteriia</taxon>
        <taxon>Flavobacteriales</taxon>
        <taxon>Flavobacteriaceae</taxon>
        <taxon>Kordia</taxon>
    </lineage>
</organism>
<gene>
    <name evidence="7" type="ORF">IMCC3317_27940</name>
</gene>
<protein>
    <recommendedName>
        <fullName evidence="9">Polysaccharide biosynthesis protein</fullName>
    </recommendedName>
</protein>
<keyword evidence="4 6" id="KW-1133">Transmembrane helix</keyword>
<feature type="transmembrane region" description="Helical" evidence="6">
    <location>
        <begin position="399"/>
        <end position="421"/>
    </location>
</feature>
<keyword evidence="8" id="KW-1185">Reference proteome</keyword>
<feature type="transmembrane region" description="Helical" evidence="6">
    <location>
        <begin position="192"/>
        <end position="217"/>
    </location>
</feature>